<evidence type="ECO:0000313" key="2">
    <source>
        <dbReference type="EMBL" id="QOQ87244.1"/>
    </source>
</evidence>
<dbReference type="EMBL" id="CP063078">
    <property type="protein sequence ID" value="QOQ87244.1"/>
    <property type="molecule type" value="Genomic_DNA"/>
</dbReference>
<protein>
    <submittedName>
        <fullName evidence="2">Uncharacterized protein</fullName>
    </submittedName>
</protein>
<reference evidence="2 3" key="1">
    <citation type="submission" date="2020-10" db="EMBL/GenBank/DDBJ databases">
        <title>Campylobacter and Helicobacter PacBio genomes.</title>
        <authorList>
            <person name="Lane C."/>
        </authorList>
    </citation>
    <scope>NUCLEOTIDE SEQUENCE [LARGE SCALE GENOMIC DNA]</scope>
    <source>
        <strain evidence="2 3">2016D-0077</strain>
    </source>
</reference>
<evidence type="ECO:0000256" key="1">
    <source>
        <dbReference type="SAM" id="MobiDB-lite"/>
    </source>
</evidence>
<feature type="compositionally biased region" description="Basic and acidic residues" evidence="1">
    <location>
        <begin position="56"/>
        <end position="83"/>
    </location>
</feature>
<dbReference type="AlphaFoldDB" id="A0A7M1LGU2"/>
<feature type="region of interest" description="Disordered" evidence="1">
    <location>
        <begin position="1"/>
        <end position="28"/>
    </location>
</feature>
<name>A0A7M1LGU2_9BACT</name>
<feature type="compositionally biased region" description="Polar residues" evidence="1">
    <location>
        <begin position="127"/>
        <end position="147"/>
    </location>
</feature>
<dbReference type="OrthoDB" id="5363753at2"/>
<gene>
    <name evidence="2" type="ORF">IMC76_08560</name>
</gene>
<feature type="compositionally biased region" description="Gly residues" evidence="1">
    <location>
        <begin position="117"/>
        <end position="126"/>
    </location>
</feature>
<proteinExistence type="predicted"/>
<sequence length="214" mass="23722">MANLKKKTEHADEQIKNTNPSGENERDWADDAIDITTGVFDKYLPGVDGIGNPTIKDSKNTLKNRKVDDYNRFDKLDEIEKQSPRVNWGNSNAQPTQDQNPKKDSTTPPQKPNNTGETGGGTGNGGDTYSTENNTGGNATNSKNNTNGYQCNNSISWGGGTDCEWFELINKYLIDEYDPLVLDLNSDSKISIINRDNSNSYFNHDGNNVKYKTS</sequence>
<feature type="region of interest" description="Disordered" evidence="1">
    <location>
        <begin position="42"/>
        <end position="147"/>
    </location>
</feature>
<evidence type="ECO:0000313" key="3">
    <source>
        <dbReference type="Proteomes" id="UP000594749"/>
    </source>
</evidence>
<feature type="compositionally biased region" description="Polar residues" evidence="1">
    <location>
        <begin position="84"/>
        <end position="99"/>
    </location>
</feature>
<organism evidence="2 3">
    <name type="scientific">Campylobacter corcagiensis</name>
    <dbReference type="NCBI Taxonomy" id="1448857"/>
    <lineage>
        <taxon>Bacteria</taxon>
        <taxon>Pseudomonadati</taxon>
        <taxon>Campylobacterota</taxon>
        <taxon>Epsilonproteobacteria</taxon>
        <taxon>Campylobacterales</taxon>
        <taxon>Campylobacteraceae</taxon>
        <taxon>Campylobacter</taxon>
    </lineage>
</organism>
<dbReference type="Proteomes" id="UP000594749">
    <property type="component" value="Chromosome"/>
</dbReference>
<keyword evidence="3" id="KW-1185">Reference proteome</keyword>
<accession>A0A7M1LGU2</accession>
<dbReference type="RefSeq" id="WP_025803604.1">
    <property type="nucleotide sequence ID" value="NZ_CP053842.1"/>
</dbReference>